<evidence type="ECO:0000313" key="6">
    <source>
        <dbReference type="EMBL" id="CUT17234.1"/>
    </source>
</evidence>
<dbReference type="OrthoDB" id="9916416at2"/>
<evidence type="ECO:0000256" key="2">
    <source>
        <dbReference type="ARBA" id="ARBA00022692"/>
    </source>
</evidence>
<dbReference type="PANTHER" id="PTHR43483">
    <property type="entry name" value="MEMBRANE TRANSPORTER PROTEIN HI_0806-RELATED"/>
    <property type="match status" value="1"/>
</dbReference>
<protein>
    <recommendedName>
        <fullName evidence="5">Probable membrane transporter protein</fullName>
    </recommendedName>
</protein>
<organism evidence="6 7">
    <name type="scientific">Candidatus Ichthyocystis hellenicum</name>
    <dbReference type="NCBI Taxonomy" id="1561003"/>
    <lineage>
        <taxon>Bacteria</taxon>
        <taxon>Pseudomonadati</taxon>
        <taxon>Pseudomonadota</taxon>
        <taxon>Betaproteobacteria</taxon>
        <taxon>Burkholderiales</taxon>
        <taxon>Candidatus Ichthyocystis</taxon>
    </lineage>
</organism>
<evidence type="ECO:0000313" key="7">
    <source>
        <dbReference type="Proteomes" id="UP000198651"/>
    </source>
</evidence>
<dbReference type="InterPro" id="IPR002781">
    <property type="entry name" value="TM_pro_TauE-like"/>
</dbReference>
<dbReference type="PATRIC" id="fig|1561003.3.peg.394"/>
<dbReference type="AlphaFoldDB" id="A0A0S4M2Y7"/>
<proteinExistence type="inferred from homology"/>
<comment type="similarity">
    <text evidence="5">Belongs to the 4-toluene sulfonate uptake permease (TSUP) (TC 2.A.102) family.</text>
</comment>
<feature type="transmembrane region" description="Helical" evidence="5">
    <location>
        <begin position="188"/>
        <end position="206"/>
    </location>
</feature>
<keyword evidence="2 5" id="KW-0812">Transmembrane</keyword>
<sequence length="265" mass="28635">MNISLIWITSYIISGLLTGIISGITGLSGGIISVSVLTLIFELQHYPPEEGYRISLATAAFLTLMAAPLNAYFHLRQKNFYGPFIKKYLGPIAAGSIFGAAISHKLPITILKVIFILICVSALTKVLWKKKSQQETTSDPLDNKIFYILYGMSGFISSLVSIGGGSIYLPLLTSQRINIAKAVGTSSLLVLMTTIGTAIGHISISTDQHAFKLINTQLLIYMGIPTFVGTKIGSSIINKIPSKLIKATFSIVIILSLSKMIHSLL</sequence>
<accession>A0A0S4M2Y7</accession>
<dbReference type="Proteomes" id="UP000198651">
    <property type="component" value="Chromosome I"/>
</dbReference>
<feature type="transmembrane region" description="Helical" evidence="5">
    <location>
        <begin position="52"/>
        <end position="73"/>
    </location>
</feature>
<evidence type="ECO:0000256" key="1">
    <source>
        <dbReference type="ARBA" id="ARBA00004141"/>
    </source>
</evidence>
<evidence type="ECO:0000256" key="4">
    <source>
        <dbReference type="ARBA" id="ARBA00023136"/>
    </source>
</evidence>
<keyword evidence="3 5" id="KW-1133">Transmembrane helix</keyword>
<dbReference type="PANTHER" id="PTHR43483:SF3">
    <property type="entry name" value="MEMBRANE TRANSPORTER PROTEIN HI_0806-RELATED"/>
    <property type="match status" value="1"/>
</dbReference>
<keyword evidence="7" id="KW-1185">Reference proteome</keyword>
<feature type="transmembrane region" description="Helical" evidence="5">
    <location>
        <begin position="12"/>
        <end position="40"/>
    </location>
</feature>
<comment type="subcellular location">
    <subcellularLocation>
        <location evidence="5">Cell membrane</location>
        <topology evidence="5">Multi-pass membrane protein</topology>
    </subcellularLocation>
    <subcellularLocation>
        <location evidence="1">Membrane</location>
        <topology evidence="1">Multi-pass membrane protein</topology>
    </subcellularLocation>
</comment>
<dbReference type="GO" id="GO:0005886">
    <property type="term" value="C:plasma membrane"/>
    <property type="evidence" value="ECO:0007669"/>
    <property type="project" value="UniProtKB-SubCell"/>
</dbReference>
<feature type="transmembrane region" description="Helical" evidence="5">
    <location>
        <begin position="148"/>
        <end position="168"/>
    </location>
</feature>
<dbReference type="STRING" id="1561003.Ark11_0384"/>
<evidence type="ECO:0000256" key="3">
    <source>
        <dbReference type="ARBA" id="ARBA00022989"/>
    </source>
</evidence>
<dbReference type="EMBL" id="LN906597">
    <property type="protein sequence ID" value="CUT17234.1"/>
    <property type="molecule type" value="Genomic_DNA"/>
</dbReference>
<feature type="transmembrane region" description="Helical" evidence="5">
    <location>
        <begin position="85"/>
        <end position="102"/>
    </location>
</feature>
<name>A0A0S4M2Y7_9BURK</name>
<dbReference type="Pfam" id="PF01925">
    <property type="entry name" value="TauE"/>
    <property type="match status" value="1"/>
</dbReference>
<keyword evidence="4 5" id="KW-0472">Membrane</keyword>
<dbReference type="RefSeq" id="WP_157722228.1">
    <property type="nucleotide sequence ID" value="NZ_FLSL01000114.1"/>
</dbReference>
<feature type="transmembrane region" description="Helical" evidence="5">
    <location>
        <begin position="108"/>
        <end position="128"/>
    </location>
</feature>
<evidence type="ECO:0000256" key="5">
    <source>
        <dbReference type="RuleBase" id="RU363041"/>
    </source>
</evidence>
<reference evidence="7" key="1">
    <citation type="submission" date="2015-11" db="EMBL/GenBank/DDBJ databases">
        <authorList>
            <person name="Seth-Smith H.M.B."/>
        </authorList>
    </citation>
    <scope>NUCLEOTIDE SEQUENCE [LARGE SCALE GENOMIC DNA]</scope>
    <source>
        <strain evidence="7">2013Ark11</strain>
    </source>
</reference>
<keyword evidence="5" id="KW-1003">Cell membrane</keyword>
<gene>
    <name evidence="6" type="ORF">Ark11_0384</name>
</gene>